<dbReference type="Proteomes" id="UP000037716">
    <property type="component" value="Unassembled WGS sequence"/>
</dbReference>
<keyword evidence="5" id="KW-1185">Reference proteome</keyword>
<reference evidence="2 4" key="1">
    <citation type="submission" date="2015-07" db="EMBL/GenBank/DDBJ databases">
        <title>Genome of Polaribacter dokdonenesis DSW-5, isolated from seawater off Dokdo in Korea.</title>
        <authorList>
            <person name="Yoon K."/>
            <person name="Song J.Y."/>
            <person name="Kim J.F."/>
        </authorList>
    </citation>
    <scope>NUCLEOTIDE SEQUENCE [LARGE SCALE GENOMIC DNA]</scope>
    <source>
        <strain evidence="2 4">DSW-5</strain>
    </source>
</reference>
<dbReference type="CDD" id="cd12797">
    <property type="entry name" value="M23_peptidase"/>
    <property type="match status" value="1"/>
</dbReference>
<dbReference type="AlphaFoldDB" id="A0A0M9CE54"/>
<evidence type="ECO:0000313" key="3">
    <source>
        <dbReference type="EMBL" id="SEE26025.1"/>
    </source>
</evidence>
<feature type="domain" description="M23ase beta-sheet core" evidence="1">
    <location>
        <begin position="139"/>
        <end position="236"/>
    </location>
</feature>
<dbReference type="SUPFAM" id="SSF51261">
    <property type="entry name" value="Duplicated hybrid motif"/>
    <property type="match status" value="1"/>
</dbReference>
<dbReference type="Gene3D" id="2.70.70.10">
    <property type="entry name" value="Glucose Permease (Domain IIA)"/>
    <property type="match status" value="1"/>
</dbReference>
<dbReference type="EMBL" id="LGBR01000001">
    <property type="protein sequence ID" value="KOY50791.1"/>
    <property type="molecule type" value="Genomic_DNA"/>
</dbReference>
<evidence type="ECO:0000313" key="2">
    <source>
        <dbReference type="EMBL" id="KOY50791.1"/>
    </source>
</evidence>
<gene>
    <name evidence="2" type="ORF">I602_351</name>
    <name evidence="3" type="ORF">SAMN05444353_1434</name>
</gene>
<dbReference type="Proteomes" id="UP000183071">
    <property type="component" value="Unassembled WGS sequence"/>
</dbReference>
<comment type="caution">
    <text evidence="2">The sequence shown here is derived from an EMBL/GenBank/DDBJ whole genome shotgun (WGS) entry which is preliminary data.</text>
</comment>
<name>A0A0M9CE54_9FLAO</name>
<accession>A0A0M9CE54</accession>
<dbReference type="EMBL" id="FNUE01000001">
    <property type="protein sequence ID" value="SEE26025.1"/>
    <property type="molecule type" value="Genomic_DNA"/>
</dbReference>
<dbReference type="STRING" id="1300348.I602_351"/>
<reference evidence="3 5" key="2">
    <citation type="submission" date="2016-10" db="EMBL/GenBank/DDBJ databases">
        <authorList>
            <person name="Varghese N."/>
            <person name="Submissions S."/>
        </authorList>
    </citation>
    <scope>NUCLEOTIDE SEQUENCE [LARGE SCALE GENOMIC DNA]</scope>
    <source>
        <strain evidence="3 5">DSW-5</strain>
    </source>
</reference>
<organism evidence="2 4">
    <name type="scientific">Polaribacter dokdonensis DSW-5</name>
    <dbReference type="NCBI Taxonomy" id="1300348"/>
    <lineage>
        <taxon>Bacteria</taxon>
        <taxon>Pseudomonadati</taxon>
        <taxon>Bacteroidota</taxon>
        <taxon>Flavobacteriia</taxon>
        <taxon>Flavobacteriales</taxon>
        <taxon>Flavobacteriaceae</taxon>
    </lineage>
</organism>
<dbReference type="InterPro" id="IPR011055">
    <property type="entry name" value="Dup_hybrid_motif"/>
</dbReference>
<proteinExistence type="predicted"/>
<evidence type="ECO:0000313" key="4">
    <source>
        <dbReference type="Proteomes" id="UP000037716"/>
    </source>
</evidence>
<protein>
    <submittedName>
        <fullName evidence="2">Peptidase family M23</fullName>
    </submittedName>
</protein>
<dbReference type="PANTHER" id="PTHR21666:SF270">
    <property type="entry name" value="MUREIN HYDROLASE ACTIVATOR ENVC"/>
    <property type="match status" value="1"/>
</dbReference>
<dbReference type="GO" id="GO:0004222">
    <property type="term" value="F:metalloendopeptidase activity"/>
    <property type="evidence" value="ECO:0007669"/>
    <property type="project" value="TreeGrafter"/>
</dbReference>
<dbReference type="RefSeq" id="WP_231658691.1">
    <property type="nucleotide sequence ID" value="NZ_FNUE01000001.1"/>
</dbReference>
<dbReference type="InterPro" id="IPR050570">
    <property type="entry name" value="Cell_wall_metabolism_enzyme"/>
</dbReference>
<sequence>MRFSCFILIILFASCTQSQQKSKPKYIKFVEKNDSILVLVKNPVLGFSFLKIKNLEEKTERYLDFTKPDSIKLLSFEKAKVDTVSILKKYEFSLYYGTSNLKRYDTLFNYGLPFLKGKRYKILQGQNTNFTHKGSFSRYAIDFKMNIGQTVCAIRDGLVVNVKENSNKGGRNRRYLKDANYVVLAHNDGTFSQYVHLKKNGAIVEIGDTVKKGEPIGYSGNTGMSTEPHLHFAVYKPTTNGFVSIPFILNTYPSSKYRKGRYARNKN</sequence>
<evidence type="ECO:0000313" key="5">
    <source>
        <dbReference type="Proteomes" id="UP000183071"/>
    </source>
</evidence>
<dbReference type="Pfam" id="PF01551">
    <property type="entry name" value="Peptidase_M23"/>
    <property type="match status" value="1"/>
</dbReference>
<dbReference type="PATRIC" id="fig|1300348.6.peg.352"/>
<dbReference type="InterPro" id="IPR016047">
    <property type="entry name" value="M23ase_b-sheet_dom"/>
</dbReference>
<dbReference type="PANTHER" id="PTHR21666">
    <property type="entry name" value="PEPTIDASE-RELATED"/>
    <property type="match status" value="1"/>
</dbReference>
<evidence type="ECO:0000259" key="1">
    <source>
        <dbReference type="Pfam" id="PF01551"/>
    </source>
</evidence>
<dbReference type="PROSITE" id="PS51257">
    <property type="entry name" value="PROKAR_LIPOPROTEIN"/>
    <property type="match status" value="1"/>
</dbReference>